<evidence type="ECO:0000256" key="2">
    <source>
        <dbReference type="ARBA" id="ARBA00022475"/>
    </source>
</evidence>
<sequence length="180" mass="18763">MGIGEIVLIGLGLSMDAVAVSASNAMCFPRERLRLLEMAVWFAVFQGAMPLAGFLAAGAASDLVARMGGWLALLILGWVGGQMIRSGLSHEEERCPAGGLTRRTLLVQAVATSIDALAVGVGLRAAGAEIFPAFLVIPAVTLLCCLASVEAGRRIGGWFGRRAEFCGGIILVLIGIRQVL</sequence>
<dbReference type="HAMAP" id="MF_01521">
    <property type="entry name" value="MntP_pump"/>
    <property type="match status" value="1"/>
</dbReference>
<evidence type="ECO:0000256" key="1">
    <source>
        <dbReference type="ARBA" id="ARBA00022448"/>
    </source>
</evidence>
<keyword evidence="7 8" id="KW-0464">Manganese</keyword>
<keyword evidence="10" id="KW-1185">Reference proteome</keyword>
<keyword evidence="6 8" id="KW-0472">Membrane</keyword>
<reference evidence="9 10" key="1">
    <citation type="submission" date="2020-08" db="EMBL/GenBank/DDBJ databases">
        <title>Genome public.</title>
        <authorList>
            <person name="Liu C."/>
            <person name="Sun Q."/>
        </authorList>
    </citation>
    <scope>NUCLEOTIDE SEQUENCE [LARGE SCALE GENOMIC DNA]</scope>
    <source>
        <strain evidence="9 10">BX1</strain>
    </source>
</reference>
<comment type="function">
    <text evidence="8">Probably functions as a manganese efflux pump.</text>
</comment>
<dbReference type="Pfam" id="PF02659">
    <property type="entry name" value="Mntp"/>
    <property type="match status" value="1"/>
</dbReference>
<comment type="subcellular location">
    <subcellularLocation>
        <location evidence="8">Cell membrane</location>
        <topology evidence="8">Multi-pass membrane protein</topology>
    </subcellularLocation>
</comment>
<feature type="transmembrane region" description="Helical" evidence="8">
    <location>
        <begin position="39"/>
        <end position="61"/>
    </location>
</feature>
<dbReference type="EMBL" id="JACRTB010000010">
    <property type="protein sequence ID" value="MBC8576343.1"/>
    <property type="molecule type" value="Genomic_DNA"/>
</dbReference>
<feature type="transmembrane region" description="Helical" evidence="8">
    <location>
        <begin position="105"/>
        <end position="124"/>
    </location>
</feature>
<keyword evidence="3 8" id="KW-0812">Transmembrane</keyword>
<keyword evidence="4 8" id="KW-1133">Transmembrane helix</keyword>
<name>A0ABR7NL26_9FIRM</name>
<proteinExistence type="inferred from homology"/>
<keyword evidence="1 8" id="KW-0813">Transport</keyword>
<comment type="caution">
    <text evidence="9">The sequence shown here is derived from an EMBL/GenBank/DDBJ whole genome shotgun (WGS) entry which is preliminary data.</text>
</comment>
<protein>
    <recommendedName>
        <fullName evidence="8">Putative manganese efflux pump MntP</fullName>
    </recommendedName>
</protein>
<dbReference type="PANTHER" id="PTHR35529:SF1">
    <property type="entry name" value="MANGANESE EFFLUX PUMP MNTP-RELATED"/>
    <property type="match status" value="1"/>
</dbReference>
<evidence type="ECO:0000256" key="7">
    <source>
        <dbReference type="ARBA" id="ARBA00023211"/>
    </source>
</evidence>
<accession>A0ABR7NL26</accession>
<evidence type="ECO:0000256" key="5">
    <source>
        <dbReference type="ARBA" id="ARBA00023065"/>
    </source>
</evidence>
<feature type="transmembrane region" description="Helical" evidence="8">
    <location>
        <begin position="130"/>
        <end position="151"/>
    </location>
</feature>
<evidence type="ECO:0000256" key="4">
    <source>
        <dbReference type="ARBA" id="ARBA00022989"/>
    </source>
</evidence>
<dbReference type="InterPro" id="IPR022929">
    <property type="entry name" value="Put_MntP"/>
</dbReference>
<keyword evidence="5 8" id="KW-0406">Ion transport</keyword>
<evidence type="ECO:0000313" key="9">
    <source>
        <dbReference type="EMBL" id="MBC8576343.1"/>
    </source>
</evidence>
<dbReference type="RefSeq" id="WP_262399872.1">
    <property type="nucleotide sequence ID" value="NZ_JACRTB010000010.1"/>
</dbReference>
<evidence type="ECO:0000256" key="6">
    <source>
        <dbReference type="ARBA" id="ARBA00023136"/>
    </source>
</evidence>
<gene>
    <name evidence="8" type="primary">mntP</name>
    <name evidence="9" type="ORF">H8717_07995</name>
</gene>
<evidence type="ECO:0000256" key="8">
    <source>
        <dbReference type="HAMAP-Rule" id="MF_01521"/>
    </source>
</evidence>
<dbReference type="Proteomes" id="UP000658131">
    <property type="component" value="Unassembled WGS sequence"/>
</dbReference>
<feature type="transmembrane region" description="Helical" evidence="8">
    <location>
        <begin position="6"/>
        <end position="27"/>
    </location>
</feature>
<organism evidence="9 10">
    <name type="scientific">Yanshouia hominis</name>
    <dbReference type="NCBI Taxonomy" id="2763673"/>
    <lineage>
        <taxon>Bacteria</taxon>
        <taxon>Bacillati</taxon>
        <taxon>Bacillota</taxon>
        <taxon>Clostridia</taxon>
        <taxon>Eubacteriales</taxon>
        <taxon>Oscillospiraceae</taxon>
        <taxon>Yanshouia</taxon>
    </lineage>
</organism>
<feature type="transmembrane region" description="Helical" evidence="8">
    <location>
        <begin position="67"/>
        <end position="84"/>
    </location>
</feature>
<keyword evidence="2 8" id="KW-1003">Cell membrane</keyword>
<evidence type="ECO:0000256" key="3">
    <source>
        <dbReference type="ARBA" id="ARBA00022692"/>
    </source>
</evidence>
<comment type="similarity">
    <text evidence="8">Belongs to the MntP (TC 9.B.29) family.</text>
</comment>
<evidence type="ECO:0000313" key="10">
    <source>
        <dbReference type="Proteomes" id="UP000658131"/>
    </source>
</evidence>
<dbReference type="PANTHER" id="PTHR35529">
    <property type="entry name" value="MANGANESE EFFLUX PUMP MNTP-RELATED"/>
    <property type="match status" value="1"/>
</dbReference>
<dbReference type="InterPro" id="IPR003810">
    <property type="entry name" value="Mntp/YtaF"/>
</dbReference>